<dbReference type="InterPro" id="IPR001949">
    <property type="entry name" value="NADH-UbQ_OxRdtase_51kDa_CS"/>
</dbReference>
<dbReference type="GO" id="GO:0046872">
    <property type="term" value="F:metal ion binding"/>
    <property type="evidence" value="ECO:0007669"/>
    <property type="project" value="UniProtKB-KW"/>
</dbReference>
<dbReference type="Gene3D" id="3.40.50.11540">
    <property type="entry name" value="NADH-ubiquinone oxidoreductase 51kDa subunit"/>
    <property type="match status" value="1"/>
</dbReference>
<dbReference type="GO" id="GO:0008137">
    <property type="term" value="F:NADH dehydrogenase (ubiquinone) activity"/>
    <property type="evidence" value="ECO:0007669"/>
    <property type="project" value="InterPro"/>
</dbReference>
<dbReference type="SUPFAM" id="SSF142984">
    <property type="entry name" value="Nqo1 middle domain-like"/>
    <property type="match status" value="1"/>
</dbReference>
<dbReference type="Pfam" id="PF01512">
    <property type="entry name" value="Complex1_51K"/>
    <property type="match status" value="1"/>
</dbReference>
<organism evidence="7 8">
    <name type="scientific">Caldisphaera lagunensis (strain DSM 15908 / JCM 11604 / ANMR 0165 / IC-154)</name>
    <dbReference type="NCBI Taxonomy" id="1056495"/>
    <lineage>
        <taxon>Archaea</taxon>
        <taxon>Thermoproteota</taxon>
        <taxon>Thermoprotei</taxon>
        <taxon>Acidilobales</taxon>
        <taxon>Caldisphaeraceae</taxon>
        <taxon>Caldisphaera</taxon>
    </lineage>
</organism>
<dbReference type="SMART" id="SM00928">
    <property type="entry name" value="NADH_4Fe-4S"/>
    <property type="match status" value="1"/>
</dbReference>
<dbReference type="EMBL" id="CP003378">
    <property type="protein sequence ID" value="AFZ70570.1"/>
    <property type="molecule type" value="Genomic_DNA"/>
</dbReference>
<dbReference type="PANTHER" id="PTHR43578:SF3">
    <property type="entry name" value="NADH-QUINONE OXIDOREDUCTASE SUBUNIT F"/>
    <property type="match status" value="1"/>
</dbReference>
<keyword evidence="2" id="KW-0004">4Fe-4S</keyword>
<proteinExistence type="inferred from homology"/>
<dbReference type="RefSeq" id="WP_015232467.1">
    <property type="nucleotide sequence ID" value="NC_019791.1"/>
</dbReference>
<dbReference type="KEGG" id="clg:Calag_0829"/>
<gene>
    <name evidence="7" type="ordered locus">Calag_0829</name>
</gene>
<keyword evidence="7" id="KW-0830">Ubiquinone</keyword>
<reference evidence="8" key="1">
    <citation type="submission" date="2012-03" db="EMBL/GenBank/DDBJ databases">
        <title>Complete genome of Caldisphaera lagunensis DSM 15908.</title>
        <authorList>
            <person name="Lucas S."/>
            <person name="Copeland A."/>
            <person name="Lapidus A."/>
            <person name="Glavina del Rio T."/>
            <person name="Dalin E."/>
            <person name="Tice H."/>
            <person name="Bruce D."/>
            <person name="Goodwin L."/>
            <person name="Pitluck S."/>
            <person name="Peters L."/>
            <person name="Mikhailova N."/>
            <person name="Teshima H."/>
            <person name="Kyrpides N."/>
            <person name="Mavromatis K."/>
            <person name="Ivanova N."/>
            <person name="Brettin T."/>
            <person name="Detter J.C."/>
            <person name="Han C."/>
            <person name="Larimer F."/>
            <person name="Land M."/>
            <person name="Hauser L."/>
            <person name="Markowitz V."/>
            <person name="Cheng J.-F."/>
            <person name="Hugenholtz P."/>
            <person name="Woyke T."/>
            <person name="Wu D."/>
            <person name="Spring S."/>
            <person name="Schroeder M."/>
            <person name="Brambilla E."/>
            <person name="Klenk H.-P."/>
            <person name="Eisen J.A."/>
        </authorList>
    </citation>
    <scope>NUCLEOTIDE SEQUENCE [LARGE SCALE GENOMIC DNA]</scope>
    <source>
        <strain evidence="8">DSM 15908 / JCM 11604 / IC-154</strain>
    </source>
</reference>
<dbReference type="InterPro" id="IPR037225">
    <property type="entry name" value="Nuo51_FMN-bd_sf"/>
</dbReference>
<evidence type="ECO:0000259" key="6">
    <source>
        <dbReference type="SMART" id="SM00928"/>
    </source>
</evidence>
<sequence>MVRINLPKKEINTFYAFADKELPEEYCRGLSCFVNRNENMDYWNKAKEQNPRTYCLGKCYSSPSSTNEDPKPLIDIISKEPVLGNYLKNGIYSLKDYIKMGGMSSYEYAITSLSQKDVINEVKVSYLRGRGGAGFPTGLKWESAYNQKEEERYLIINGDEGDPGAFSDRFLMEYSPYLVIEGALIAAYAINAKEIYFYIRREYPKSISRIKNAIIEIKNYFNGKKIPKINVEIGKGSYVVGEETALINAIMGRRPEPNSRPPYPTERGLFGKPTVVNNVETISNIPYIIKNGGKKYYDLGFSKSRGTKLISLNSLFKKPGLYEVEFGITLDEIIKKAGGLKRGNLKGLIIGAPLSGIITPEELNTKLGYEELKEIGSSLGHGNIIAFNDETKIADLLYEILEFSSYESCGKCTPCRLGTKKLKDLISKGYFEKNELKEVNDVLLALKNTSLCGLGIGTGDVVFSILNKYGNEVIR</sequence>
<feature type="domain" description="NADH-ubiquinone oxidoreductase 51kDa subunit iron-sulphur binding" evidence="6">
    <location>
        <begin position="394"/>
        <end position="439"/>
    </location>
</feature>
<dbReference type="GO" id="GO:0051539">
    <property type="term" value="F:4 iron, 4 sulfur cluster binding"/>
    <property type="evidence" value="ECO:0007669"/>
    <property type="project" value="UniProtKB-KW"/>
</dbReference>
<dbReference type="GO" id="GO:0010181">
    <property type="term" value="F:FMN binding"/>
    <property type="evidence" value="ECO:0007669"/>
    <property type="project" value="InterPro"/>
</dbReference>
<keyword evidence="4" id="KW-0408">Iron</keyword>
<dbReference type="eggNOG" id="arCOG04537">
    <property type="taxonomic scope" value="Archaea"/>
</dbReference>
<dbReference type="InterPro" id="IPR037207">
    <property type="entry name" value="Nuop51_4Fe4S-bd_sf"/>
</dbReference>
<evidence type="ECO:0000256" key="1">
    <source>
        <dbReference type="ARBA" id="ARBA00007523"/>
    </source>
</evidence>
<name>L0ABZ6_CALLD</name>
<dbReference type="GeneID" id="14212089"/>
<dbReference type="PANTHER" id="PTHR43578">
    <property type="entry name" value="NADH-QUINONE OXIDOREDUCTASE SUBUNIT F"/>
    <property type="match status" value="1"/>
</dbReference>
<evidence type="ECO:0000256" key="5">
    <source>
        <dbReference type="ARBA" id="ARBA00023014"/>
    </source>
</evidence>
<dbReference type="Gene3D" id="1.20.1440.230">
    <property type="entry name" value="NADH-ubiquinone oxidoreductase 51kDa subunit, iron-sulphur binding domain"/>
    <property type="match status" value="1"/>
</dbReference>
<dbReference type="STRING" id="1056495.Calag_0829"/>
<keyword evidence="8" id="KW-1185">Reference proteome</keyword>
<evidence type="ECO:0000256" key="4">
    <source>
        <dbReference type="ARBA" id="ARBA00023004"/>
    </source>
</evidence>
<dbReference type="Pfam" id="PF10589">
    <property type="entry name" value="NADH_4Fe-4S"/>
    <property type="match status" value="1"/>
</dbReference>
<dbReference type="SUPFAM" id="SSF140490">
    <property type="entry name" value="Nqo1C-terminal domain-like"/>
    <property type="match status" value="1"/>
</dbReference>
<comment type="similarity">
    <text evidence="1">Belongs to the complex I 51 kDa subunit family.</text>
</comment>
<evidence type="ECO:0000256" key="3">
    <source>
        <dbReference type="ARBA" id="ARBA00022723"/>
    </source>
</evidence>
<dbReference type="PROSITE" id="PS00645">
    <property type="entry name" value="COMPLEX1_51K_2"/>
    <property type="match status" value="1"/>
</dbReference>
<dbReference type="HOGENOM" id="CLU_014881_0_1_2"/>
<dbReference type="OrthoDB" id="297477at2157"/>
<dbReference type="InParanoid" id="L0ABZ6"/>
<dbReference type="InterPro" id="IPR011538">
    <property type="entry name" value="Nuo51_FMN-bd"/>
</dbReference>
<evidence type="ECO:0000313" key="7">
    <source>
        <dbReference type="EMBL" id="AFZ70570.1"/>
    </source>
</evidence>
<dbReference type="Proteomes" id="UP000010469">
    <property type="component" value="Chromosome"/>
</dbReference>
<keyword evidence="5" id="KW-0411">Iron-sulfur</keyword>
<evidence type="ECO:0000313" key="8">
    <source>
        <dbReference type="Proteomes" id="UP000010469"/>
    </source>
</evidence>
<dbReference type="SUPFAM" id="SSF142019">
    <property type="entry name" value="Nqo1 FMN-binding domain-like"/>
    <property type="match status" value="1"/>
</dbReference>
<dbReference type="InterPro" id="IPR019575">
    <property type="entry name" value="Nuop51_4Fe4S-bd"/>
</dbReference>
<protein>
    <submittedName>
        <fullName evidence="7">NADH:ubiquinone oxidoreductase, NADH-binding (51 kD) subunit</fullName>
    </submittedName>
</protein>
<dbReference type="Gene3D" id="3.10.20.600">
    <property type="match status" value="1"/>
</dbReference>
<keyword evidence="3" id="KW-0479">Metal-binding</keyword>
<dbReference type="AlphaFoldDB" id="L0ABZ6"/>
<accession>L0ABZ6</accession>
<evidence type="ECO:0000256" key="2">
    <source>
        <dbReference type="ARBA" id="ARBA00022485"/>
    </source>
</evidence>